<evidence type="ECO:0000256" key="1">
    <source>
        <dbReference type="SAM" id="SignalP"/>
    </source>
</evidence>
<feature type="signal peptide" evidence="1">
    <location>
        <begin position="1"/>
        <end position="24"/>
    </location>
</feature>
<keyword evidence="1" id="KW-0732">Signal</keyword>
<feature type="chain" id="PRO_5016262448" evidence="1">
    <location>
        <begin position="25"/>
        <end position="158"/>
    </location>
</feature>
<gene>
    <name evidence="2" type="ORF">LX92_01283</name>
</gene>
<sequence>MKKFDCICLMVVMLIAVSCTNDDADNLTQDVIIGTWKPIKEAVFADDGTPEVFDKTPCEQTSRFIFETNGNFTYTEFEDEEGGGCVPDESFILDGTWVKLGTGRYEFSFTYFNSSTQLGESDSQIPDKVVFSNANSTMRIIELVDEGEKYIELVRVNQ</sequence>
<name>A0A316E4A0_9FLAO</name>
<evidence type="ECO:0000313" key="3">
    <source>
        <dbReference type="Proteomes" id="UP000245667"/>
    </source>
</evidence>
<comment type="caution">
    <text evidence="2">The sequence shown here is derived from an EMBL/GenBank/DDBJ whole genome shotgun (WGS) entry which is preliminary data.</text>
</comment>
<dbReference type="PROSITE" id="PS51257">
    <property type="entry name" value="PROKAR_LIPOPROTEIN"/>
    <property type="match status" value="1"/>
</dbReference>
<accession>A0A316E4A0</accession>
<reference evidence="2 3" key="1">
    <citation type="submission" date="2018-05" db="EMBL/GenBank/DDBJ databases">
        <title>Genomic Encyclopedia of Archaeal and Bacterial Type Strains, Phase II (KMG-II): from individual species to whole genera.</title>
        <authorList>
            <person name="Goeker M."/>
        </authorList>
    </citation>
    <scope>NUCLEOTIDE SEQUENCE [LARGE SCALE GENOMIC DNA]</scope>
    <source>
        <strain evidence="2 3">DSM 23514</strain>
    </source>
</reference>
<proteinExistence type="predicted"/>
<dbReference type="EMBL" id="QGGQ01000002">
    <property type="protein sequence ID" value="PWK24915.1"/>
    <property type="molecule type" value="Genomic_DNA"/>
</dbReference>
<evidence type="ECO:0000313" key="2">
    <source>
        <dbReference type="EMBL" id="PWK24915.1"/>
    </source>
</evidence>
<organism evidence="2 3">
    <name type="scientific">Maribacter polysiphoniae</name>
    <dbReference type="NCBI Taxonomy" id="429344"/>
    <lineage>
        <taxon>Bacteria</taxon>
        <taxon>Pseudomonadati</taxon>
        <taxon>Bacteroidota</taxon>
        <taxon>Flavobacteriia</taxon>
        <taxon>Flavobacteriales</taxon>
        <taxon>Flavobacteriaceae</taxon>
        <taxon>Maribacter</taxon>
    </lineage>
</organism>
<protein>
    <submittedName>
        <fullName evidence="2">Lipocalin-like protein</fullName>
    </submittedName>
</protein>
<dbReference type="OrthoDB" id="1263404at2"/>
<dbReference type="Proteomes" id="UP000245667">
    <property type="component" value="Unassembled WGS sequence"/>
</dbReference>
<dbReference type="AlphaFoldDB" id="A0A316E4A0"/>